<dbReference type="EMBL" id="BHVZ01000005">
    <property type="protein sequence ID" value="GCB30038.1"/>
    <property type="molecule type" value="Genomic_DNA"/>
</dbReference>
<keyword evidence="3" id="KW-1185">Reference proteome</keyword>
<dbReference type="OrthoDB" id="2991759at2"/>
<feature type="chain" id="PRO_5019208930" evidence="1">
    <location>
        <begin position="29"/>
        <end position="236"/>
    </location>
</feature>
<dbReference type="AlphaFoldDB" id="A0A401LES6"/>
<sequence length="236" mass="25411">MIKHPFKKLVSIALSAVMIMGMSVTALASSPQTDGYHTSILTDNSSVRISQTSDDNFTYIATYDKSTGTIQLTQTSNTTGAQKVGDIAPIKPQTRASLEEKTFTNYEYEITYGSPNTWELRRPGDNAFNWVYFKTKETSKNRSYLTTFRSAVDKINVQEGAIVGALGMSALSVLAAGAAGAGAIFTGGTLSAAAWGAILSAAGFSTAYVSTCMAYDQSCKDAYDAYWNTYYNSTIL</sequence>
<evidence type="ECO:0000313" key="3">
    <source>
        <dbReference type="Proteomes" id="UP000287361"/>
    </source>
</evidence>
<feature type="signal peptide" evidence="1">
    <location>
        <begin position="1"/>
        <end position="28"/>
    </location>
</feature>
<dbReference type="NCBIfam" id="NF035925">
    <property type="entry name" value="Geo26A_fam"/>
    <property type="match status" value="1"/>
</dbReference>
<comment type="caution">
    <text evidence="2">The sequence shown here is derived from an EMBL/GenBank/DDBJ whole genome shotgun (WGS) entry which is preliminary data.</text>
</comment>
<organism evidence="2 3">
    <name type="scientific">Anaerotignum faecicola</name>
    <dbReference type="NCBI Taxonomy" id="2358141"/>
    <lineage>
        <taxon>Bacteria</taxon>
        <taxon>Bacillati</taxon>
        <taxon>Bacillota</taxon>
        <taxon>Clostridia</taxon>
        <taxon>Lachnospirales</taxon>
        <taxon>Anaerotignaceae</taxon>
        <taxon>Anaerotignum</taxon>
    </lineage>
</organism>
<dbReference type="Proteomes" id="UP000287361">
    <property type="component" value="Unassembled WGS sequence"/>
</dbReference>
<reference evidence="2 3" key="1">
    <citation type="submission" date="2018-10" db="EMBL/GenBank/DDBJ databases">
        <title>Draft Genome Sequence of Anaerotignum sp. KCTC 15736.</title>
        <authorList>
            <person name="Choi S.H."/>
            <person name="Kim J.S."/>
            <person name="Kang S.W."/>
            <person name="Lee J.S."/>
            <person name="Park S.H."/>
        </authorList>
    </citation>
    <scope>NUCLEOTIDE SEQUENCE [LARGE SCALE GENOMIC DNA]</scope>
    <source>
        <strain evidence="2 3">KCTC 15736</strain>
    </source>
</reference>
<name>A0A401LES6_9FIRM</name>
<proteinExistence type="predicted"/>
<evidence type="ECO:0000313" key="2">
    <source>
        <dbReference type="EMBL" id="GCB30038.1"/>
    </source>
</evidence>
<accession>A0A401LES6</accession>
<evidence type="ECO:0000256" key="1">
    <source>
        <dbReference type="SAM" id="SignalP"/>
    </source>
</evidence>
<gene>
    <name evidence="2" type="ORF">KGMB03357_16990</name>
</gene>
<keyword evidence="1" id="KW-0732">Signal</keyword>
<protein>
    <submittedName>
        <fullName evidence="2">Uncharacterized protein</fullName>
    </submittedName>
</protein>